<dbReference type="EMBL" id="CP158375">
    <property type="protein sequence ID" value="XDO96818.1"/>
    <property type="molecule type" value="Genomic_DNA"/>
</dbReference>
<evidence type="ECO:0000256" key="9">
    <source>
        <dbReference type="ARBA" id="ARBA00023049"/>
    </source>
</evidence>
<evidence type="ECO:0000256" key="2">
    <source>
        <dbReference type="ARBA" id="ARBA00004141"/>
    </source>
</evidence>
<dbReference type="Gene3D" id="2.30.42.10">
    <property type="match status" value="1"/>
</dbReference>
<evidence type="ECO:0000256" key="4">
    <source>
        <dbReference type="ARBA" id="ARBA00022670"/>
    </source>
</evidence>
<feature type="transmembrane region" description="Helical" evidence="11">
    <location>
        <begin position="120"/>
        <end position="143"/>
    </location>
</feature>
<sequence length="405" mass="43476">MLGFAQTALTYIIPFLFVLTLVVTVHELGHFLMAKAFGVAIDRFAIGFGRPIFQRVDRSGVEWRIGWAPLGGYVRFSGDDNAASVPDQEDLNHLRSAIVQHEGAQALSKYYHFKPLWQRACIAAAGPVANFILAIFLFALLLGTVGEVTHPARITGVSPGGAAAAAGFQPGDVVVEADGRKIRSFEDLERYIIVRANVPIRFEIERGGRAIDLMATPAMVRDVDPTGGSQEVGRLGVSSQVTAADVVRTRYNPIESVVVGARKTWEVLDTTVYYLGRLVTGQVSAEQLGGPIRIAQASGAVAQAGAQGAPDFGFMLLGAFVSLLGLAAVLSVSIGFMNLLPIPVLDGGHLLFYAYEAVARRPLGAKVQAAGYRVGLALLLGFMLFATWNDLQRLRVFQFLGGLFS</sequence>
<feature type="transmembrane region" description="Helical" evidence="11">
    <location>
        <begin position="370"/>
        <end position="388"/>
    </location>
</feature>
<dbReference type="GO" id="GO:0016020">
    <property type="term" value="C:membrane"/>
    <property type="evidence" value="ECO:0007669"/>
    <property type="project" value="UniProtKB-SubCell"/>
</dbReference>
<keyword evidence="9 11" id="KW-0482">Metalloprotease</keyword>
<feature type="domain" description="PDZ" evidence="12">
    <location>
        <begin position="139"/>
        <end position="208"/>
    </location>
</feature>
<evidence type="ECO:0000256" key="8">
    <source>
        <dbReference type="ARBA" id="ARBA00022989"/>
    </source>
</evidence>
<keyword evidence="10 11" id="KW-0472">Membrane</keyword>
<evidence type="ECO:0000256" key="7">
    <source>
        <dbReference type="ARBA" id="ARBA00022833"/>
    </source>
</evidence>
<dbReference type="InterPro" id="IPR036034">
    <property type="entry name" value="PDZ_sf"/>
</dbReference>
<dbReference type="GO" id="GO:0004222">
    <property type="term" value="F:metalloendopeptidase activity"/>
    <property type="evidence" value="ECO:0007669"/>
    <property type="project" value="InterPro"/>
</dbReference>
<comment type="subcellular location">
    <subcellularLocation>
        <location evidence="2">Membrane</location>
        <topology evidence="2">Multi-pass membrane protein</topology>
    </subcellularLocation>
</comment>
<evidence type="ECO:0000256" key="5">
    <source>
        <dbReference type="ARBA" id="ARBA00022692"/>
    </source>
</evidence>
<gene>
    <name evidence="13" type="primary">rseP</name>
    <name evidence="13" type="ORF">ABOZ73_18985</name>
</gene>
<dbReference type="RefSeq" id="WP_369059655.1">
    <property type="nucleotide sequence ID" value="NZ_CP158375.1"/>
</dbReference>
<dbReference type="EC" id="3.4.24.-" evidence="11"/>
<dbReference type="GO" id="GO:0046872">
    <property type="term" value="F:metal ion binding"/>
    <property type="evidence" value="ECO:0007669"/>
    <property type="project" value="UniProtKB-KW"/>
</dbReference>
<reference evidence="13" key="1">
    <citation type="submission" date="2024-06" db="EMBL/GenBank/DDBJ databases">
        <title>Caulobacter inopinatus, sp. nov.</title>
        <authorList>
            <person name="Donachie S.P."/>
        </authorList>
    </citation>
    <scope>NUCLEOTIDE SEQUENCE</scope>
    <source>
        <strain evidence="13">73W</strain>
    </source>
</reference>
<feature type="transmembrane region" description="Helical" evidence="11">
    <location>
        <begin position="12"/>
        <end position="33"/>
    </location>
</feature>
<name>A0AB39KTU8_9CAUL</name>
<evidence type="ECO:0000256" key="10">
    <source>
        <dbReference type="ARBA" id="ARBA00023136"/>
    </source>
</evidence>
<comment type="similarity">
    <text evidence="3 11">Belongs to the peptidase M50B family.</text>
</comment>
<dbReference type="Pfam" id="PF02163">
    <property type="entry name" value="Peptidase_M50"/>
    <property type="match status" value="1"/>
</dbReference>
<dbReference type="PANTHER" id="PTHR42837">
    <property type="entry name" value="REGULATOR OF SIGMA-E PROTEASE RSEP"/>
    <property type="match status" value="1"/>
</dbReference>
<evidence type="ECO:0000259" key="12">
    <source>
        <dbReference type="SMART" id="SM00228"/>
    </source>
</evidence>
<accession>A0AB39KTU8</accession>
<proteinExistence type="inferred from homology"/>
<dbReference type="SUPFAM" id="SSF50156">
    <property type="entry name" value="PDZ domain-like"/>
    <property type="match status" value="1"/>
</dbReference>
<dbReference type="SMART" id="SM00228">
    <property type="entry name" value="PDZ"/>
    <property type="match status" value="1"/>
</dbReference>
<feature type="transmembrane region" description="Helical" evidence="11">
    <location>
        <begin position="312"/>
        <end position="336"/>
    </location>
</feature>
<keyword evidence="5 11" id="KW-0812">Transmembrane</keyword>
<dbReference type="CDD" id="cd06163">
    <property type="entry name" value="S2P-M50_PDZ_RseP-like"/>
    <property type="match status" value="1"/>
</dbReference>
<evidence type="ECO:0000256" key="3">
    <source>
        <dbReference type="ARBA" id="ARBA00007931"/>
    </source>
</evidence>
<evidence type="ECO:0000256" key="1">
    <source>
        <dbReference type="ARBA" id="ARBA00001947"/>
    </source>
</evidence>
<dbReference type="InterPro" id="IPR001478">
    <property type="entry name" value="PDZ"/>
</dbReference>
<protein>
    <recommendedName>
        <fullName evidence="11">Zinc metalloprotease</fullName>
        <ecNumber evidence="11">3.4.24.-</ecNumber>
    </recommendedName>
</protein>
<keyword evidence="6 11" id="KW-0378">Hydrolase</keyword>
<dbReference type="InterPro" id="IPR041489">
    <property type="entry name" value="PDZ_6"/>
</dbReference>
<comment type="cofactor">
    <cofactor evidence="1 11">
        <name>Zn(2+)</name>
        <dbReference type="ChEBI" id="CHEBI:29105"/>
    </cofactor>
</comment>
<keyword evidence="4" id="KW-0645">Protease</keyword>
<keyword evidence="8 11" id="KW-1133">Transmembrane helix</keyword>
<evidence type="ECO:0000256" key="6">
    <source>
        <dbReference type="ARBA" id="ARBA00022801"/>
    </source>
</evidence>
<dbReference type="InterPro" id="IPR004387">
    <property type="entry name" value="Pept_M50_Zn"/>
</dbReference>
<dbReference type="NCBIfam" id="TIGR00054">
    <property type="entry name" value="RIP metalloprotease RseP"/>
    <property type="match status" value="1"/>
</dbReference>
<dbReference type="InterPro" id="IPR008915">
    <property type="entry name" value="Peptidase_M50"/>
</dbReference>
<keyword evidence="7 11" id="KW-0862">Zinc</keyword>
<evidence type="ECO:0000313" key="13">
    <source>
        <dbReference type="EMBL" id="XDO96818.1"/>
    </source>
</evidence>
<organism evidence="13">
    <name type="scientific">Caulobacter sp. 73W</name>
    <dbReference type="NCBI Taxonomy" id="3161137"/>
    <lineage>
        <taxon>Bacteria</taxon>
        <taxon>Pseudomonadati</taxon>
        <taxon>Pseudomonadota</taxon>
        <taxon>Alphaproteobacteria</taxon>
        <taxon>Caulobacterales</taxon>
        <taxon>Caulobacteraceae</taxon>
        <taxon>Caulobacter</taxon>
    </lineage>
</organism>
<evidence type="ECO:0000256" key="11">
    <source>
        <dbReference type="RuleBase" id="RU362031"/>
    </source>
</evidence>
<dbReference type="PANTHER" id="PTHR42837:SF2">
    <property type="entry name" value="MEMBRANE METALLOPROTEASE ARASP2, CHLOROPLASTIC-RELATED"/>
    <property type="match status" value="1"/>
</dbReference>
<dbReference type="GO" id="GO:0006508">
    <property type="term" value="P:proteolysis"/>
    <property type="evidence" value="ECO:0007669"/>
    <property type="project" value="UniProtKB-KW"/>
</dbReference>
<keyword evidence="11" id="KW-0479">Metal-binding</keyword>
<dbReference type="AlphaFoldDB" id="A0AB39KTU8"/>
<dbReference type="Pfam" id="PF17820">
    <property type="entry name" value="PDZ_6"/>
    <property type="match status" value="1"/>
</dbReference>